<evidence type="ECO:0000313" key="1">
    <source>
        <dbReference type="EMBL" id="ONN42671.1"/>
    </source>
</evidence>
<name>A0A1V2UH49_ENTMU</name>
<proteinExistence type="predicted"/>
<dbReference type="RefSeq" id="WP_077151696.1">
    <property type="nucleotide sequence ID" value="NZ_CABMMO010000009.1"/>
</dbReference>
<comment type="caution">
    <text evidence="1">The sequence shown here is derived from an EMBL/GenBank/DDBJ whole genome shotgun (WGS) entry which is preliminary data.</text>
</comment>
<dbReference type="EMBL" id="MSTR01000009">
    <property type="protein sequence ID" value="ONN42671.1"/>
    <property type="molecule type" value="Genomic_DNA"/>
</dbReference>
<protein>
    <submittedName>
        <fullName evidence="1">Uncharacterized protein</fullName>
    </submittedName>
</protein>
<dbReference type="AlphaFoldDB" id="A0A1V2UH49"/>
<gene>
    <name evidence="1" type="ORF">BTN92_10410</name>
</gene>
<evidence type="ECO:0000313" key="2">
    <source>
        <dbReference type="Proteomes" id="UP000189299"/>
    </source>
</evidence>
<organism evidence="1 2">
    <name type="scientific">Enterococcus mundtii</name>
    <dbReference type="NCBI Taxonomy" id="53346"/>
    <lineage>
        <taxon>Bacteria</taxon>
        <taxon>Bacillati</taxon>
        <taxon>Bacillota</taxon>
        <taxon>Bacilli</taxon>
        <taxon>Lactobacillales</taxon>
        <taxon>Enterococcaceae</taxon>
        <taxon>Enterococcus</taxon>
    </lineage>
</organism>
<sequence>MEFYSDFAEKIAKQVNALSAISSTDAKFQTMMINQAAQSVLTIQNALYPYEEITQAHADIINRLSVPISVVSDASIVIETQLAATAVVQRYATTFESLAKKDFRIGVAGQKLVDDLSFLYDKFSDTQQLDIDHFENELDKESSELFANETNQNCNHADDIREIKQMISHLYFENTINHEEQAVNKNRKVANEYDDPVETQHKILTFINICALILGVLKYSQDIYELIEWIQEMIQILFQ</sequence>
<reference evidence="1 2" key="1">
    <citation type="submission" date="2016-12" db="EMBL/GenBank/DDBJ databases">
        <authorList>
            <person name="Song W.-J."/>
            <person name="Kurnit D.M."/>
        </authorList>
    </citation>
    <scope>NUCLEOTIDE SEQUENCE [LARGE SCALE GENOMIC DNA]</scope>
    <source>
        <strain evidence="1 2">CGB1038-1_S1</strain>
    </source>
</reference>
<accession>A0A1V2UH49</accession>
<dbReference type="Proteomes" id="UP000189299">
    <property type="component" value="Unassembled WGS sequence"/>
</dbReference>